<sequence length="120" mass="13679">MEIILKVKRNFYKGKVYKGDIFYANLGKRKQGSEQQGIRPVAILQNFGSSFIVAPMTSQVKNKMKVHTEIENSCLEKPSTILLEQITTIYRHQLSEKKGTLTNNEIKRLNRALVISLGLI</sequence>
<dbReference type="PANTHER" id="PTHR33988">
    <property type="entry name" value="ENDORIBONUCLEASE MAZF-RELATED"/>
    <property type="match status" value="1"/>
</dbReference>
<reference evidence="3" key="1">
    <citation type="submission" date="2020-12" db="EMBL/GenBank/DDBJ databases">
        <title>Comparative genomics of Clostridium perfringens reveals patterns of host-associated phylogenetic clades and virulence factors.</title>
        <authorList>
            <person name="Smith A.H."/>
            <person name="Geier R."/>
        </authorList>
    </citation>
    <scope>NUCLEOTIDE SEQUENCE</scope>
    <source>
        <strain evidence="3">CHD30677R</strain>
    </source>
</reference>
<gene>
    <name evidence="3" type="ORF">JJB47_15775</name>
</gene>
<evidence type="ECO:0000313" key="4">
    <source>
        <dbReference type="Proteomes" id="UP000668068"/>
    </source>
</evidence>
<organism evidence="3 4">
    <name type="scientific">Clostridium perfringens</name>
    <dbReference type="NCBI Taxonomy" id="1502"/>
    <lineage>
        <taxon>Bacteria</taxon>
        <taxon>Bacillati</taxon>
        <taxon>Bacillota</taxon>
        <taxon>Clostridia</taxon>
        <taxon>Eubacteriales</taxon>
        <taxon>Clostridiaceae</taxon>
        <taxon>Clostridium</taxon>
    </lineage>
</organism>
<accession>A0AAW4J8H9</accession>
<dbReference type="Gene3D" id="2.30.30.110">
    <property type="match status" value="1"/>
</dbReference>
<keyword evidence="2" id="KW-1277">Toxin-antitoxin system</keyword>
<name>A0AAW4J8H9_CLOPF</name>
<dbReference type="EMBL" id="JAENQP010000016">
    <property type="protein sequence ID" value="MBO3360209.1"/>
    <property type="molecule type" value="Genomic_DNA"/>
</dbReference>
<dbReference type="InterPro" id="IPR003477">
    <property type="entry name" value="PemK-like"/>
</dbReference>
<dbReference type="GO" id="GO:0016075">
    <property type="term" value="P:rRNA catabolic process"/>
    <property type="evidence" value="ECO:0007669"/>
    <property type="project" value="TreeGrafter"/>
</dbReference>
<evidence type="ECO:0000256" key="2">
    <source>
        <dbReference type="ARBA" id="ARBA00022649"/>
    </source>
</evidence>
<dbReference type="InterPro" id="IPR011067">
    <property type="entry name" value="Plasmid_toxin/cell-grow_inhib"/>
</dbReference>
<dbReference type="PANTHER" id="PTHR33988:SF2">
    <property type="entry name" value="ENDORIBONUCLEASE MAZF"/>
    <property type="match status" value="1"/>
</dbReference>
<dbReference type="GO" id="GO:0006402">
    <property type="term" value="P:mRNA catabolic process"/>
    <property type="evidence" value="ECO:0007669"/>
    <property type="project" value="TreeGrafter"/>
</dbReference>
<dbReference type="RefSeq" id="WP_050808869.1">
    <property type="nucleotide sequence ID" value="NZ_CP148626.1"/>
</dbReference>
<dbReference type="SUPFAM" id="SSF50118">
    <property type="entry name" value="Cell growth inhibitor/plasmid maintenance toxic component"/>
    <property type="match status" value="1"/>
</dbReference>
<dbReference type="GO" id="GO:0004521">
    <property type="term" value="F:RNA endonuclease activity"/>
    <property type="evidence" value="ECO:0007669"/>
    <property type="project" value="TreeGrafter"/>
</dbReference>
<evidence type="ECO:0000256" key="1">
    <source>
        <dbReference type="ARBA" id="ARBA00007521"/>
    </source>
</evidence>
<proteinExistence type="inferred from homology"/>
<dbReference type="Proteomes" id="UP000668068">
    <property type="component" value="Unassembled WGS sequence"/>
</dbReference>
<dbReference type="GO" id="GO:0003677">
    <property type="term" value="F:DNA binding"/>
    <property type="evidence" value="ECO:0007669"/>
    <property type="project" value="InterPro"/>
</dbReference>
<protein>
    <submittedName>
        <fullName evidence="3">Type II toxin-antitoxin system PemK/MazF family toxin</fullName>
    </submittedName>
</protein>
<comment type="similarity">
    <text evidence="1">Belongs to the PemK/MazF family.</text>
</comment>
<evidence type="ECO:0000313" key="3">
    <source>
        <dbReference type="EMBL" id="MBO3360209.1"/>
    </source>
</evidence>
<comment type="caution">
    <text evidence="3">The sequence shown here is derived from an EMBL/GenBank/DDBJ whole genome shotgun (WGS) entry which is preliminary data.</text>
</comment>
<dbReference type="Pfam" id="PF02452">
    <property type="entry name" value="PemK_toxin"/>
    <property type="match status" value="1"/>
</dbReference>
<dbReference type="AlphaFoldDB" id="A0AAW4J8H9"/>